<keyword evidence="2" id="KW-0413">Isomerase</keyword>
<dbReference type="PANTHER" id="PTHR13774:SF17">
    <property type="entry name" value="PHENAZINE BIOSYNTHESIS-LIKE DOMAIN-CONTAINING PROTEIN"/>
    <property type="match status" value="1"/>
</dbReference>
<evidence type="ECO:0000256" key="2">
    <source>
        <dbReference type="ARBA" id="ARBA00023235"/>
    </source>
</evidence>
<dbReference type="InterPro" id="IPR003719">
    <property type="entry name" value="Phenazine_PhzF-like"/>
</dbReference>
<name>A0A9W9AQ29_9AGAR</name>
<dbReference type="GO" id="GO:0005737">
    <property type="term" value="C:cytoplasm"/>
    <property type="evidence" value="ECO:0007669"/>
    <property type="project" value="TreeGrafter"/>
</dbReference>
<proteinExistence type="inferred from homology"/>
<evidence type="ECO:0000313" key="4">
    <source>
        <dbReference type="Proteomes" id="UP001150266"/>
    </source>
</evidence>
<gene>
    <name evidence="3" type="ORF">J3R30DRAFT_3283749</name>
</gene>
<dbReference type="Pfam" id="PF02567">
    <property type="entry name" value="PhzC-PhzF"/>
    <property type="match status" value="1"/>
</dbReference>
<dbReference type="OrthoDB" id="75169at2759"/>
<evidence type="ECO:0000256" key="1">
    <source>
        <dbReference type="ARBA" id="ARBA00008270"/>
    </source>
</evidence>
<reference evidence="3" key="1">
    <citation type="submission" date="2022-08" db="EMBL/GenBank/DDBJ databases">
        <title>A Global Phylogenomic Analysis of the Shiitake Genus Lentinula.</title>
        <authorList>
            <consortium name="DOE Joint Genome Institute"/>
            <person name="Sierra-Patev S."/>
            <person name="Min B."/>
            <person name="Naranjo-Ortiz M."/>
            <person name="Looney B."/>
            <person name="Konkel Z."/>
            <person name="Slot J.C."/>
            <person name="Sakamoto Y."/>
            <person name="Steenwyk J.L."/>
            <person name="Rokas A."/>
            <person name="Carro J."/>
            <person name="Camarero S."/>
            <person name="Ferreira P."/>
            <person name="Molpeceres G."/>
            <person name="Ruiz-Duenas F.J."/>
            <person name="Serrano A."/>
            <person name="Henrissat B."/>
            <person name="Drula E."/>
            <person name="Hughes K.W."/>
            <person name="Mata J.L."/>
            <person name="Ishikawa N.K."/>
            <person name="Vargas-Isla R."/>
            <person name="Ushijima S."/>
            <person name="Smith C.A."/>
            <person name="Ahrendt S."/>
            <person name="Andreopoulos W."/>
            <person name="He G."/>
            <person name="Labutti K."/>
            <person name="Lipzen A."/>
            <person name="Ng V."/>
            <person name="Riley R."/>
            <person name="Sandor L."/>
            <person name="Barry K."/>
            <person name="Martinez A.T."/>
            <person name="Xiao Y."/>
            <person name="Gibbons J.G."/>
            <person name="Terashima K."/>
            <person name="Grigoriev I.V."/>
            <person name="Hibbett D.S."/>
        </authorList>
    </citation>
    <scope>NUCLEOTIDE SEQUENCE</scope>
    <source>
        <strain evidence="3">JLM2183</strain>
    </source>
</reference>
<evidence type="ECO:0000313" key="3">
    <source>
        <dbReference type="EMBL" id="KAJ4485695.1"/>
    </source>
</evidence>
<dbReference type="SUPFAM" id="SSF56112">
    <property type="entry name" value="Protein kinase-like (PK-like)"/>
    <property type="match status" value="1"/>
</dbReference>
<evidence type="ECO:0008006" key="5">
    <source>
        <dbReference type="Google" id="ProtNLM"/>
    </source>
</evidence>
<dbReference type="InterPro" id="IPR011009">
    <property type="entry name" value="Kinase-like_dom_sf"/>
</dbReference>
<organism evidence="3 4">
    <name type="scientific">Lentinula aciculospora</name>
    <dbReference type="NCBI Taxonomy" id="153920"/>
    <lineage>
        <taxon>Eukaryota</taxon>
        <taxon>Fungi</taxon>
        <taxon>Dikarya</taxon>
        <taxon>Basidiomycota</taxon>
        <taxon>Agaricomycotina</taxon>
        <taxon>Agaricomycetes</taxon>
        <taxon>Agaricomycetidae</taxon>
        <taxon>Agaricales</taxon>
        <taxon>Marasmiineae</taxon>
        <taxon>Omphalotaceae</taxon>
        <taxon>Lentinula</taxon>
    </lineage>
</organism>
<comment type="similarity">
    <text evidence="1">Belongs to the PhzF family.</text>
</comment>
<dbReference type="Proteomes" id="UP001150266">
    <property type="component" value="Unassembled WGS sequence"/>
</dbReference>
<keyword evidence="4" id="KW-1185">Reference proteome</keyword>
<dbReference type="SUPFAM" id="SSF54506">
    <property type="entry name" value="Diaminopimelate epimerase-like"/>
    <property type="match status" value="1"/>
</dbReference>
<sequence>MASLTPAQPARVKTCLLTDSILLHPNTIWLPRFQIGNPAAVAFLSPKETPENILADVAATFKQPMTAFLSKEPSGADMTVEHFSVRYFTAEEETSLCIHASLAAAKIIFQTKRMGQEVTSLKFITKTHGVVVARRMSDWIEVELTKGDVAKVLGSEKERIAKIVNDAFGKSLTTHHVAKGVGMYGHVEVDEKDEIRNCQVSAKSGKTGYSINAITAKSSTGREHFASRDFVPFDSLGGEDHVCGSVHALLGPYWATKQALPDDEEIRAIHIGRRGGNLRLFWFYPPMSTLQLIYDHKIYELWSWESQQNVHQTAQVIKKPLTTRGNIRIAYLGPRDANDPESLVIIKLARDNEVKVLEREYRVYMDNLRHLQGSVVPICYGFYRGKAQGEDFACMLLEYCRGTVTYSIQERNHQIMLGVCKLHQAGILHGTLDDMHHILCSNIGIRIIDFSEVIQNHRCVGATPLLTHPSSVAASRNGCPELVLMEKIYGLMDLLYRRP</sequence>
<dbReference type="PANTHER" id="PTHR13774">
    <property type="entry name" value="PHENAZINE BIOSYNTHESIS PROTEIN"/>
    <property type="match status" value="1"/>
</dbReference>
<comment type="caution">
    <text evidence="3">The sequence shown here is derived from an EMBL/GenBank/DDBJ whole genome shotgun (WGS) entry which is preliminary data.</text>
</comment>
<dbReference type="AlphaFoldDB" id="A0A9W9AQ29"/>
<dbReference type="Gene3D" id="3.10.310.10">
    <property type="entry name" value="Diaminopimelate Epimerase, Chain A, domain 1"/>
    <property type="match status" value="2"/>
</dbReference>
<protein>
    <recommendedName>
        <fullName evidence="5">Protein kinase domain-containing protein</fullName>
    </recommendedName>
</protein>
<accession>A0A9W9AQ29</accession>
<dbReference type="EMBL" id="JAOTPV010000003">
    <property type="protein sequence ID" value="KAJ4485695.1"/>
    <property type="molecule type" value="Genomic_DNA"/>
</dbReference>
<dbReference type="GO" id="GO:0016853">
    <property type="term" value="F:isomerase activity"/>
    <property type="evidence" value="ECO:0007669"/>
    <property type="project" value="UniProtKB-KW"/>
</dbReference>